<name>A0ABT9Q1W1_9HYPH</name>
<dbReference type="CDD" id="cd02440">
    <property type="entry name" value="AdoMet_MTases"/>
    <property type="match status" value="1"/>
</dbReference>
<sequence length="231" mass="25708">MDAPKLSCIVCGSKEFRFKAVLWDELVDDWQISSEERHYIDRQQGEQCVSCGSNLRSIALADAVRNVVSSDDMLTGYLSSPPAHELKILEINEAGSLHSWLKPLPGHVFAEYPEVDMHALPYDADCFDIVIHSDTLEHVENPVHALTECRRVLKRGGALCFTVPIIVGRMSRTRCGIKPSYHGDPTKNASDYLVHTEYGADAWTQLVQAGFSQIRIFTVEYPSAIAFAAIA</sequence>
<organism evidence="2 3">
    <name type="scientific">Neorhizobium huautlense</name>
    <dbReference type="NCBI Taxonomy" id="67774"/>
    <lineage>
        <taxon>Bacteria</taxon>
        <taxon>Pseudomonadati</taxon>
        <taxon>Pseudomonadota</taxon>
        <taxon>Alphaproteobacteria</taxon>
        <taxon>Hyphomicrobiales</taxon>
        <taxon>Rhizobiaceae</taxon>
        <taxon>Rhizobium/Agrobacterium group</taxon>
        <taxon>Neorhizobium</taxon>
    </lineage>
</organism>
<dbReference type="InterPro" id="IPR013216">
    <property type="entry name" value="Methyltransf_11"/>
</dbReference>
<dbReference type="Proteomes" id="UP001241472">
    <property type="component" value="Unassembled WGS sequence"/>
</dbReference>
<dbReference type="GO" id="GO:0032259">
    <property type="term" value="P:methylation"/>
    <property type="evidence" value="ECO:0007669"/>
    <property type="project" value="UniProtKB-KW"/>
</dbReference>
<accession>A0ABT9Q1W1</accession>
<evidence type="ECO:0000313" key="2">
    <source>
        <dbReference type="EMBL" id="MDP9840707.1"/>
    </source>
</evidence>
<reference evidence="2 3" key="1">
    <citation type="submission" date="2023-07" db="EMBL/GenBank/DDBJ databases">
        <title>Sorghum-associated microbial communities from plants grown in Nebraska, USA.</title>
        <authorList>
            <person name="Schachtman D."/>
        </authorList>
    </citation>
    <scope>NUCLEOTIDE SEQUENCE [LARGE SCALE GENOMIC DNA]</scope>
    <source>
        <strain evidence="2 3">DS1307</strain>
    </source>
</reference>
<dbReference type="SUPFAM" id="SSF53335">
    <property type="entry name" value="S-adenosyl-L-methionine-dependent methyltransferases"/>
    <property type="match status" value="1"/>
</dbReference>
<comment type="caution">
    <text evidence="2">The sequence shown here is derived from an EMBL/GenBank/DDBJ whole genome shotgun (WGS) entry which is preliminary data.</text>
</comment>
<keyword evidence="2" id="KW-0808">Transferase</keyword>
<dbReference type="RefSeq" id="WP_306840202.1">
    <property type="nucleotide sequence ID" value="NZ_JAUSRF010000034.1"/>
</dbReference>
<feature type="domain" description="Methyltransferase type 11" evidence="1">
    <location>
        <begin position="110"/>
        <end position="161"/>
    </location>
</feature>
<dbReference type="InterPro" id="IPR029063">
    <property type="entry name" value="SAM-dependent_MTases_sf"/>
</dbReference>
<evidence type="ECO:0000259" key="1">
    <source>
        <dbReference type="Pfam" id="PF08241"/>
    </source>
</evidence>
<proteinExistence type="predicted"/>
<dbReference type="EMBL" id="JAUSRF010000034">
    <property type="protein sequence ID" value="MDP9840707.1"/>
    <property type="molecule type" value="Genomic_DNA"/>
</dbReference>
<dbReference type="GO" id="GO:0008168">
    <property type="term" value="F:methyltransferase activity"/>
    <property type="evidence" value="ECO:0007669"/>
    <property type="project" value="UniProtKB-KW"/>
</dbReference>
<protein>
    <submittedName>
        <fullName evidence="2">SAM-dependent methyltransferase</fullName>
    </submittedName>
</protein>
<keyword evidence="2" id="KW-0489">Methyltransferase</keyword>
<keyword evidence="3" id="KW-1185">Reference proteome</keyword>
<gene>
    <name evidence="2" type="ORF">J2T09_005495</name>
</gene>
<dbReference type="Gene3D" id="3.40.50.150">
    <property type="entry name" value="Vaccinia Virus protein VP39"/>
    <property type="match status" value="1"/>
</dbReference>
<evidence type="ECO:0000313" key="3">
    <source>
        <dbReference type="Proteomes" id="UP001241472"/>
    </source>
</evidence>
<dbReference type="Pfam" id="PF08241">
    <property type="entry name" value="Methyltransf_11"/>
    <property type="match status" value="1"/>
</dbReference>